<accession>A0A5C6E898</accession>
<dbReference type="InterPro" id="IPR010272">
    <property type="entry name" value="T6SS_TssF"/>
</dbReference>
<gene>
    <name evidence="1" type="ORF">Q31b_03630</name>
</gene>
<dbReference type="RefSeq" id="WP_146597940.1">
    <property type="nucleotide sequence ID" value="NZ_SJPY01000001.1"/>
</dbReference>
<evidence type="ECO:0000313" key="2">
    <source>
        <dbReference type="Proteomes" id="UP000315471"/>
    </source>
</evidence>
<keyword evidence="2" id="KW-1185">Reference proteome</keyword>
<dbReference type="NCBIfam" id="TIGR03359">
    <property type="entry name" value="VI_chp_6"/>
    <property type="match status" value="1"/>
</dbReference>
<dbReference type="AlphaFoldDB" id="A0A5C6E898"/>
<dbReference type="PANTHER" id="PTHR35370:SF1">
    <property type="entry name" value="TYPE VI SECRETION SYSTEM COMPONENT TSSF1"/>
    <property type="match status" value="1"/>
</dbReference>
<sequence length="616" mass="69420">MTDRLLPYYNQELEFLRRFGSQFAAEHPKIAGRLRFGDDLSEDPHVSRIIESFALLAARTRLKIDDDFPEITHALLSVLYPHYLAPIPSTAIAEFSLDRRQADLVAGYRIEADERVESESTKDGVCQFRTAYPVELFPLKVESASYRGQPFSCPPSDSLAKSESCLHLHLKSFRSSVPVETMDIHQLRFFIRGLSRSAMDLYELIHGCAVEVLLARSPEDQNPIRLGSKSIKPVGFAQDQGLIPTQPRTFNGYRLLTEYFAAPEKFMFFDVDGIDPKQLSGFGEHLHVYVLMKRHLGDIEPFVAADSIRLGCTPLVNLFEHRCEPIRLTHGVPEYRIVPDARQPRAFEVHTITRVTSIDSDKKEVVFHPFYSIRHAAERDKRRGFYHQHRRPAELSGGETDRATDMYLSIVDLDFQPSISAGTVLDVQTLCTSRNLPERLEFGGGRPRLQLVRGGPIEAPRCVTQPRSTVRPPLGKATYWRLISHLSLGHVSLFDKREGASAMREILSLYDFIQGSDIRQRIDSLRSLTCEHGVARCDRGGGGVGGATFCRGLDLDVLIDEDRLSSGGAYLFGAVLEQFLALYASINSFTRVNLRSTLREESIAKWPARSGRKTLL</sequence>
<evidence type="ECO:0000313" key="1">
    <source>
        <dbReference type="EMBL" id="TWU45192.1"/>
    </source>
</evidence>
<dbReference type="PIRSF" id="PIRSF028304">
    <property type="entry name" value="UCP028304"/>
    <property type="match status" value="1"/>
</dbReference>
<proteinExistence type="predicted"/>
<protein>
    <recommendedName>
        <fullName evidence="3">Type VI secretion protein</fullName>
    </recommendedName>
</protein>
<dbReference type="EMBL" id="SJPY01000001">
    <property type="protein sequence ID" value="TWU45192.1"/>
    <property type="molecule type" value="Genomic_DNA"/>
</dbReference>
<dbReference type="PANTHER" id="PTHR35370">
    <property type="entry name" value="CYTOPLASMIC PROTEIN-RELATED-RELATED"/>
    <property type="match status" value="1"/>
</dbReference>
<dbReference type="OrthoDB" id="9763676at2"/>
<dbReference type="Pfam" id="PF05947">
    <property type="entry name" value="T6SS_TssF"/>
    <property type="match status" value="1"/>
</dbReference>
<comment type="caution">
    <text evidence="1">The sequence shown here is derived from an EMBL/GenBank/DDBJ whole genome shotgun (WGS) entry which is preliminary data.</text>
</comment>
<organism evidence="1 2">
    <name type="scientific">Novipirellula aureliae</name>
    <dbReference type="NCBI Taxonomy" id="2527966"/>
    <lineage>
        <taxon>Bacteria</taxon>
        <taxon>Pseudomonadati</taxon>
        <taxon>Planctomycetota</taxon>
        <taxon>Planctomycetia</taxon>
        <taxon>Pirellulales</taxon>
        <taxon>Pirellulaceae</taxon>
        <taxon>Novipirellula</taxon>
    </lineage>
</organism>
<dbReference type="Proteomes" id="UP000315471">
    <property type="component" value="Unassembled WGS sequence"/>
</dbReference>
<evidence type="ECO:0008006" key="3">
    <source>
        <dbReference type="Google" id="ProtNLM"/>
    </source>
</evidence>
<reference evidence="1 2" key="1">
    <citation type="submission" date="2019-02" db="EMBL/GenBank/DDBJ databases">
        <title>Deep-cultivation of Planctomycetes and their phenomic and genomic characterization uncovers novel biology.</title>
        <authorList>
            <person name="Wiegand S."/>
            <person name="Jogler M."/>
            <person name="Boedeker C."/>
            <person name="Pinto D."/>
            <person name="Vollmers J."/>
            <person name="Rivas-Marin E."/>
            <person name="Kohn T."/>
            <person name="Peeters S.H."/>
            <person name="Heuer A."/>
            <person name="Rast P."/>
            <person name="Oberbeckmann S."/>
            <person name="Bunk B."/>
            <person name="Jeske O."/>
            <person name="Meyerdierks A."/>
            <person name="Storesund J.E."/>
            <person name="Kallscheuer N."/>
            <person name="Luecker S."/>
            <person name="Lage O.M."/>
            <person name="Pohl T."/>
            <person name="Merkel B.J."/>
            <person name="Hornburger P."/>
            <person name="Mueller R.-W."/>
            <person name="Bruemmer F."/>
            <person name="Labrenz M."/>
            <person name="Spormann A.M."/>
            <person name="Op Den Camp H."/>
            <person name="Overmann J."/>
            <person name="Amann R."/>
            <person name="Jetten M.S.M."/>
            <person name="Mascher T."/>
            <person name="Medema M.H."/>
            <person name="Devos D.P."/>
            <person name="Kaster A.-K."/>
            <person name="Ovreas L."/>
            <person name="Rohde M."/>
            <person name="Galperin M.Y."/>
            <person name="Jogler C."/>
        </authorList>
    </citation>
    <scope>NUCLEOTIDE SEQUENCE [LARGE SCALE GENOMIC DNA]</scope>
    <source>
        <strain evidence="1 2">Q31b</strain>
    </source>
</reference>
<name>A0A5C6E898_9BACT</name>